<dbReference type="SUPFAM" id="SSF58104">
    <property type="entry name" value="Methyl-accepting chemotaxis protein (MCP) signaling domain"/>
    <property type="match status" value="1"/>
</dbReference>
<sequence length="772" mass="88521">MKNSKFKINFFNSMGFKIGMIIILLSIIPLLIVTFFVNYSIKNQEQIIIKNVNSQLSIVQNNYKNQFNEYNKILEKQINEYNQNISKQIELLNDEVNKKFEDFFIESYDKNLSTLFSIFENKIKENIKNLEDFLNAISRSSDLKKKTASKSISIIERYSLLQPYADLQKFDGIQLWMINPKIFMKKNSFQISIKNINYKIQKKAESYMPGKDGLKNTNIINLIKVNAIQLISKNLAYGLSKITFIENKPFFIVLTPIYDPISTQKMTGILVGLKEFGYDDIVEIGNLIDAYIVIYSSTGEPLFGNIPISNLKFDLSKTNKFVTEILLKKETRSFYSTSQLFPLMYIQISKPLLKTQTNLNISLKSDFSLPEFKTEPINIKLNIDMSKILNIIILIILMIIVISIIISIYMGKRFSNDLNIVVKNLNNISQGNLKDIIKLERNKNDEIGLMMKKIHNTIDFLISMFKDLNENINRLNVASDEIDISSEKLEKTKTTIEKVVESVRNLMDDLEKFLGSLDANISILFDNSNNIMHESITIEKTIDKLSEFNSTTKKMTNETKDTTELINNLIINLASSFEDFNKKVSNVFEFVEKITNIAKQTNLLALNAAIEAARAGEAGKGFAVVADEIRSLSIETNNIAEDISNQIKLIGDDMKILLDEVQSSKENINNLDEIMNKFEKDMENINNLTIELDRVFDILKNIIKEQDTVLKSFDKSKDEINSFLNISKKEILGFSEIINDETEVINTLINQSEKLQKSSEKLTAIISFFKVN</sequence>
<keyword evidence="4" id="KW-0175">Coiled coil</keyword>
<gene>
    <name evidence="7" type="ORF">SAMN02745164_00569</name>
</gene>
<dbReference type="PANTHER" id="PTHR32089:SF112">
    <property type="entry name" value="LYSOZYME-LIKE PROTEIN-RELATED"/>
    <property type="match status" value="1"/>
</dbReference>
<feature type="coiled-coil region" evidence="4">
    <location>
        <begin position="60"/>
        <end position="102"/>
    </location>
</feature>
<keyword evidence="1 3" id="KW-0807">Transducer</keyword>
<feature type="domain" description="Methyl-accepting transducer" evidence="6">
    <location>
        <begin position="485"/>
        <end position="721"/>
    </location>
</feature>
<feature type="coiled-coil region" evidence="4">
    <location>
        <begin position="654"/>
        <end position="691"/>
    </location>
</feature>
<evidence type="ECO:0000259" key="6">
    <source>
        <dbReference type="PROSITE" id="PS50111"/>
    </source>
</evidence>
<evidence type="ECO:0000256" key="1">
    <source>
        <dbReference type="ARBA" id="ARBA00023224"/>
    </source>
</evidence>
<dbReference type="InterPro" id="IPR004090">
    <property type="entry name" value="Chemotax_Me-accpt_rcpt"/>
</dbReference>
<dbReference type="GO" id="GO:0004888">
    <property type="term" value="F:transmembrane signaling receptor activity"/>
    <property type="evidence" value="ECO:0007669"/>
    <property type="project" value="InterPro"/>
</dbReference>
<dbReference type="AlphaFoldDB" id="A0A1M4U013"/>
<dbReference type="PANTHER" id="PTHR32089">
    <property type="entry name" value="METHYL-ACCEPTING CHEMOTAXIS PROTEIN MCPB"/>
    <property type="match status" value="1"/>
</dbReference>
<evidence type="ECO:0000313" key="8">
    <source>
        <dbReference type="Proteomes" id="UP000184334"/>
    </source>
</evidence>
<feature type="transmembrane region" description="Helical" evidence="5">
    <location>
        <begin position="21"/>
        <end position="41"/>
    </location>
</feature>
<evidence type="ECO:0000256" key="4">
    <source>
        <dbReference type="SAM" id="Coils"/>
    </source>
</evidence>
<reference evidence="7" key="1">
    <citation type="submission" date="2016-11" db="EMBL/GenBank/DDBJ databases">
        <authorList>
            <person name="Varghese N."/>
            <person name="Submissions S."/>
        </authorList>
    </citation>
    <scope>NUCLEOTIDE SEQUENCE [LARGE SCALE GENOMIC DNA]</scope>
    <source>
        <strain evidence="7">DSM 16785</strain>
    </source>
</reference>
<evidence type="ECO:0000256" key="5">
    <source>
        <dbReference type="SAM" id="Phobius"/>
    </source>
</evidence>
<comment type="similarity">
    <text evidence="2">Belongs to the methyl-accepting chemotaxis (MCP) protein family.</text>
</comment>
<keyword evidence="5" id="KW-1133">Transmembrane helix</keyword>
<dbReference type="PROSITE" id="PS50111">
    <property type="entry name" value="CHEMOTAXIS_TRANSDUC_2"/>
    <property type="match status" value="1"/>
</dbReference>
<evidence type="ECO:0000256" key="2">
    <source>
        <dbReference type="ARBA" id="ARBA00029447"/>
    </source>
</evidence>
<dbReference type="GO" id="GO:0006935">
    <property type="term" value="P:chemotaxis"/>
    <property type="evidence" value="ECO:0007669"/>
    <property type="project" value="InterPro"/>
</dbReference>
<dbReference type="STRING" id="1122195.SAMN02745164_00569"/>
<dbReference type="Pfam" id="PF00015">
    <property type="entry name" value="MCPsignal"/>
    <property type="match status" value="1"/>
</dbReference>
<keyword evidence="5" id="KW-0472">Membrane</keyword>
<name>A0A1M4U013_MARH1</name>
<dbReference type="Gene3D" id="1.10.287.950">
    <property type="entry name" value="Methyl-accepting chemotaxis protein"/>
    <property type="match status" value="1"/>
</dbReference>
<evidence type="ECO:0000256" key="3">
    <source>
        <dbReference type="PROSITE-ProRule" id="PRU00284"/>
    </source>
</evidence>
<proteinExistence type="inferred from homology"/>
<dbReference type="Gene3D" id="6.10.340.10">
    <property type="match status" value="1"/>
</dbReference>
<dbReference type="GO" id="GO:0016020">
    <property type="term" value="C:membrane"/>
    <property type="evidence" value="ECO:0007669"/>
    <property type="project" value="InterPro"/>
</dbReference>
<protein>
    <submittedName>
        <fullName evidence="7">Methyl-accepting chemotaxis protein</fullName>
    </submittedName>
</protein>
<dbReference type="Proteomes" id="UP000184334">
    <property type="component" value="Unassembled WGS sequence"/>
</dbReference>
<dbReference type="InterPro" id="IPR004089">
    <property type="entry name" value="MCPsignal_dom"/>
</dbReference>
<dbReference type="GO" id="GO:0007165">
    <property type="term" value="P:signal transduction"/>
    <property type="evidence" value="ECO:0007669"/>
    <property type="project" value="UniProtKB-KW"/>
</dbReference>
<dbReference type="EMBL" id="FQUI01000005">
    <property type="protein sequence ID" value="SHE49934.1"/>
    <property type="molecule type" value="Genomic_DNA"/>
</dbReference>
<feature type="transmembrane region" description="Helical" evidence="5">
    <location>
        <begin position="388"/>
        <end position="410"/>
    </location>
</feature>
<accession>A0A1M4U013</accession>
<evidence type="ECO:0000313" key="7">
    <source>
        <dbReference type="EMBL" id="SHE49934.1"/>
    </source>
</evidence>
<dbReference type="OrthoDB" id="42837at2"/>
<organism evidence="7 8">
    <name type="scientific">Marinitoga hydrogenitolerans (strain DSM 16785 / JCM 12826 / AT1271)</name>
    <dbReference type="NCBI Taxonomy" id="1122195"/>
    <lineage>
        <taxon>Bacteria</taxon>
        <taxon>Thermotogati</taxon>
        <taxon>Thermotogota</taxon>
        <taxon>Thermotogae</taxon>
        <taxon>Petrotogales</taxon>
        <taxon>Petrotogaceae</taxon>
        <taxon>Marinitoga</taxon>
    </lineage>
</organism>
<keyword evidence="8" id="KW-1185">Reference proteome</keyword>
<comment type="caution">
    <text evidence="7">The sequence shown here is derived from an EMBL/GenBank/DDBJ whole genome shotgun (WGS) entry which is preliminary data.</text>
</comment>
<dbReference type="RefSeq" id="WP_072863232.1">
    <property type="nucleotide sequence ID" value="NZ_FQUI01000005.1"/>
</dbReference>
<dbReference type="SMART" id="SM00283">
    <property type="entry name" value="MA"/>
    <property type="match status" value="1"/>
</dbReference>
<dbReference type="PRINTS" id="PR00260">
    <property type="entry name" value="CHEMTRNSDUCR"/>
</dbReference>
<keyword evidence="5" id="KW-0812">Transmembrane</keyword>